<evidence type="ECO:0000313" key="2">
    <source>
        <dbReference type="Proteomes" id="UP001177023"/>
    </source>
</evidence>
<accession>A0AA36G2T5</accession>
<feature type="non-terminal residue" evidence="1">
    <location>
        <position position="1"/>
    </location>
</feature>
<keyword evidence="2" id="KW-1185">Reference proteome</keyword>
<evidence type="ECO:0000313" key="1">
    <source>
        <dbReference type="EMBL" id="CAJ0576121.1"/>
    </source>
</evidence>
<reference evidence="1" key="1">
    <citation type="submission" date="2023-06" db="EMBL/GenBank/DDBJ databases">
        <authorList>
            <person name="Delattre M."/>
        </authorList>
    </citation>
    <scope>NUCLEOTIDE SEQUENCE</scope>
    <source>
        <strain evidence="1">AF72</strain>
    </source>
</reference>
<organism evidence="1 2">
    <name type="scientific">Mesorhabditis spiculigera</name>
    <dbReference type="NCBI Taxonomy" id="96644"/>
    <lineage>
        <taxon>Eukaryota</taxon>
        <taxon>Metazoa</taxon>
        <taxon>Ecdysozoa</taxon>
        <taxon>Nematoda</taxon>
        <taxon>Chromadorea</taxon>
        <taxon>Rhabditida</taxon>
        <taxon>Rhabditina</taxon>
        <taxon>Rhabditomorpha</taxon>
        <taxon>Rhabditoidea</taxon>
        <taxon>Rhabditidae</taxon>
        <taxon>Mesorhabditinae</taxon>
        <taxon>Mesorhabditis</taxon>
    </lineage>
</organism>
<sequence>MRRRRKWLFSSSEFPIDSFLLGGFYDKIEIGIRDRRNSFRPRSGRWFRSGVLMRIDNAHLRPWVSIRVLLSQQPDYIIYPGVGFV</sequence>
<dbReference type="AlphaFoldDB" id="A0AA36G2T5"/>
<dbReference type="Proteomes" id="UP001177023">
    <property type="component" value="Unassembled WGS sequence"/>
</dbReference>
<gene>
    <name evidence="1" type="ORF">MSPICULIGERA_LOCUS14420</name>
</gene>
<dbReference type="EMBL" id="CATQJA010002642">
    <property type="protein sequence ID" value="CAJ0576121.1"/>
    <property type="molecule type" value="Genomic_DNA"/>
</dbReference>
<comment type="caution">
    <text evidence="1">The sequence shown here is derived from an EMBL/GenBank/DDBJ whole genome shotgun (WGS) entry which is preliminary data.</text>
</comment>
<proteinExistence type="predicted"/>
<name>A0AA36G2T5_9BILA</name>
<protein>
    <submittedName>
        <fullName evidence="1">Uncharacterized protein</fullName>
    </submittedName>
</protein>